<dbReference type="CDD" id="cd03469">
    <property type="entry name" value="Rieske_RO_Alpha_N"/>
    <property type="match status" value="1"/>
</dbReference>
<dbReference type="PROSITE" id="PS51296">
    <property type="entry name" value="RIESKE"/>
    <property type="match status" value="1"/>
</dbReference>
<evidence type="ECO:0000256" key="5">
    <source>
        <dbReference type="ARBA" id="ARBA00023004"/>
    </source>
</evidence>
<sequence>MSVSSSPASLTAAERQTVRELAARRKPGYTMPGELYGNPLVYRAELEQIWRRGWLFVGHTCEIPTAGDYFTFDLDKDSLIVIRNDDGAVNALWNVCRHRGTLMCSESQGRVGRLVCPYHQWAYARDGALVSCRGMHDEIDKSQLGLLKAHCRELEGMIFVSLADEPLDFDVAAEAIAPLLRPQGFNRAKVAKTVDYMVAANWKIVWENNRECYHCNVNHPQYIKANFDHYNADDTSHRIQAKIEQAVAHSEEKWSSAGLAVSHRRTGMTEFPGMGPHGWFAANRTPLVEGFVSETLDGRQVAPLMGDYADPDVGTLRIRTLPNMWNHSSCDHGVSTRLLPMGIDRTAVRVTWLVHQDAVEGKDYKLEDIMPFWQMTSEQDWELCVAAQKGVSSSHYVPGPFSTYKEYNVDAFVTWCLAHLSSSGEPGA</sequence>
<evidence type="ECO:0000256" key="4">
    <source>
        <dbReference type="ARBA" id="ARBA00023002"/>
    </source>
</evidence>
<dbReference type="OrthoDB" id="9800776at2"/>
<keyword evidence="6" id="KW-0411">Iron-sulfur</keyword>
<dbReference type="InterPro" id="IPR001663">
    <property type="entry name" value="Rng_hydr_dOase-A"/>
</dbReference>
<dbReference type="PANTHER" id="PTHR43756:SF5">
    <property type="entry name" value="CHOLINE MONOOXYGENASE, CHLOROPLASTIC"/>
    <property type="match status" value="1"/>
</dbReference>
<protein>
    <submittedName>
        <fullName evidence="9">Anthranilate 1,2-dioxygenase large subunit</fullName>
        <ecNumber evidence="9">1.14.12.1</ecNumber>
    </submittedName>
</protein>
<dbReference type="RefSeq" id="WP_145433938.1">
    <property type="nucleotide sequence ID" value="NZ_CP036339.1"/>
</dbReference>
<evidence type="ECO:0000256" key="2">
    <source>
        <dbReference type="ARBA" id="ARBA00022714"/>
    </source>
</evidence>
<dbReference type="EC" id="1.14.12.1" evidence="9"/>
<evidence type="ECO:0000313" key="9">
    <source>
        <dbReference type="EMBL" id="QDT74153.1"/>
    </source>
</evidence>
<keyword evidence="9" id="KW-0223">Dioxygenase</keyword>
<dbReference type="SUPFAM" id="SSF50022">
    <property type="entry name" value="ISP domain"/>
    <property type="match status" value="1"/>
</dbReference>
<evidence type="ECO:0000256" key="7">
    <source>
        <dbReference type="ARBA" id="ARBA00023027"/>
    </source>
</evidence>
<keyword evidence="3" id="KW-0479">Metal-binding</keyword>
<dbReference type="PROSITE" id="PS00570">
    <property type="entry name" value="RING_HYDROXYL_ALPHA"/>
    <property type="match status" value="1"/>
</dbReference>
<keyword evidence="5" id="KW-0408">Iron</keyword>
<dbReference type="Proteomes" id="UP000317909">
    <property type="component" value="Chromosome"/>
</dbReference>
<evidence type="ECO:0000256" key="6">
    <source>
        <dbReference type="ARBA" id="ARBA00023014"/>
    </source>
</evidence>
<reference evidence="9 10" key="1">
    <citation type="submission" date="2019-02" db="EMBL/GenBank/DDBJ databases">
        <title>Deep-cultivation of Planctomycetes and their phenomic and genomic characterization uncovers novel biology.</title>
        <authorList>
            <person name="Wiegand S."/>
            <person name="Jogler M."/>
            <person name="Boedeker C."/>
            <person name="Pinto D."/>
            <person name="Vollmers J."/>
            <person name="Rivas-Marin E."/>
            <person name="Kohn T."/>
            <person name="Peeters S.H."/>
            <person name="Heuer A."/>
            <person name="Rast P."/>
            <person name="Oberbeckmann S."/>
            <person name="Bunk B."/>
            <person name="Jeske O."/>
            <person name="Meyerdierks A."/>
            <person name="Storesund J.E."/>
            <person name="Kallscheuer N."/>
            <person name="Luecker S."/>
            <person name="Lage O.M."/>
            <person name="Pohl T."/>
            <person name="Merkel B.J."/>
            <person name="Hornburger P."/>
            <person name="Mueller R.-W."/>
            <person name="Bruemmer F."/>
            <person name="Labrenz M."/>
            <person name="Spormann A.M."/>
            <person name="Op den Camp H."/>
            <person name="Overmann J."/>
            <person name="Amann R."/>
            <person name="Jetten M.S.M."/>
            <person name="Mascher T."/>
            <person name="Medema M.H."/>
            <person name="Devos D.P."/>
            <person name="Kaster A.-K."/>
            <person name="Ovreas L."/>
            <person name="Rohde M."/>
            <person name="Galperin M.Y."/>
            <person name="Jogler C."/>
        </authorList>
    </citation>
    <scope>NUCLEOTIDE SEQUENCE [LARGE SCALE GENOMIC DNA]</scope>
    <source>
        <strain evidence="9 10">I41</strain>
    </source>
</reference>
<dbReference type="GO" id="GO:0005506">
    <property type="term" value="F:iron ion binding"/>
    <property type="evidence" value="ECO:0007669"/>
    <property type="project" value="InterPro"/>
</dbReference>
<dbReference type="AlphaFoldDB" id="A0A517U0L5"/>
<dbReference type="PANTHER" id="PTHR43756">
    <property type="entry name" value="CHOLINE MONOOXYGENASE, CHLOROPLASTIC"/>
    <property type="match status" value="1"/>
</dbReference>
<name>A0A517U0L5_9BACT</name>
<keyword evidence="4 9" id="KW-0560">Oxidoreductase</keyword>
<dbReference type="KEGG" id="llh:I41_33480"/>
<dbReference type="Gene3D" id="2.102.10.10">
    <property type="entry name" value="Rieske [2Fe-2S] iron-sulphur domain"/>
    <property type="match status" value="1"/>
</dbReference>
<keyword evidence="2" id="KW-0001">2Fe-2S</keyword>
<dbReference type="InterPro" id="IPR015879">
    <property type="entry name" value="Ring_hydroxy_dOase_asu_C_dom"/>
</dbReference>
<keyword evidence="7" id="KW-0520">NAD</keyword>
<keyword evidence="10" id="KW-1185">Reference proteome</keyword>
<dbReference type="InterPro" id="IPR015881">
    <property type="entry name" value="ARHD_Rieske_2Fe_2S"/>
</dbReference>
<dbReference type="GO" id="GO:0051537">
    <property type="term" value="F:2 iron, 2 sulfur cluster binding"/>
    <property type="evidence" value="ECO:0007669"/>
    <property type="project" value="UniProtKB-KW"/>
</dbReference>
<dbReference type="SUPFAM" id="SSF55961">
    <property type="entry name" value="Bet v1-like"/>
    <property type="match status" value="1"/>
</dbReference>
<gene>
    <name evidence="9" type="primary">antA</name>
    <name evidence="9" type="ORF">I41_33480</name>
</gene>
<dbReference type="PRINTS" id="PR00090">
    <property type="entry name" value="RNGDIOXGNASE"/>
</dbReference>
<dbReference type="InterPro" id="IPR017941">
    <property type="entry name" value="Rieske_2Fe-2S"/>
</dbReference>
<evidence type="ECO:0000313" key="10">
    <source>
        <dbReference type="Proteomes" id="UP000317909"/>
    </source>
</evidence>
<evidence type="ECO:0000256" key="3">
    <source>
        <dbReference type="ARBA" id="ARBA00022723"/>
    </source>
</evidence>
<evidence type="ECO:0000256" key="1">
    <source>
        <dbReference type="ARBA" id="ARBA00001962"/>
    </source>
</evidence>
<comment type="cofactor">
    <cofactor evidence="1">
        <name>Fe cation</name>
        <dbReference type="ChEBI" id="CHEBI:24875"/>
    </cofactor>
</comment>
<organism evidence="9 10">
    <name type="scientific">Lacipirellula limnantheis</name>
    <dbReference type="NCBI Taxonomy" id="2528024"/>
    <lineage>
        <taxon>Bacteria</taxon>
        <taxon>Pseudomonadati</taxon>
        <taxon>Planctomycetota</taxon>
        <taxon>Planctomycetia</taxon>
        <taxon>Pirellulales</taxon>
        <taxon>Lacipirellulaceae</taxon>
        <taxon>Lacipirellula</taxon>
    </lineage>
</organism>
<evidence type="ECO:0000259" key="8">
    <source>
        <dbReference type="PROSITE" id="PS51296"/>
    </source>
</evidence>
<dbReference type="Pfam" id="PF00848">
    <property type="entry name" value="Ring_hydroxyl_A"/>
    <property type="match status" value="1"/>
</dbReference>
<dbReference type="GO" id="GO:0018618">
    <property type="term" value="F:anthranilate 1,2-dioxygenase (deaminating, decarboxylating) activity"/>
    <property type="evidence" value="ECO:0007669"/>
    <property type="project" value="UniProtKB-EC"/>
</dbReference>
<accession>A0A517U0L5</accession>
<dbReference type="Gene3D" id="3.90.380.10">
    <property type="entry name" value="Naphthalene 1,2-dioxygenase Alpha Subunit, Chain A, domain 1"/>
    <property type="match status" value="1"/>
</dbReference>
<feature type="domain" description="Rieske" evidence="8">
    <location>
        <begin position="54"/>
        <end position="160"/>
    </location>
</feature>
<proteinExistence type="predicted"/>
<dbReference type="InterPro" id="IPR036922">
    <property type="entry name" value="Rieske_2Fe-2S_sf"/>
</dbReference>
<dbReference type="Pfam" id="PF00355">
    <property type="entry name" value="Rieske"/>
    <property type="match status" value="1"/>
</dbReference>
<dbReference type="EMBL" id="CP036339">
    <property type="protein sequence ID" value="QDT74153.1"/>
    <property type="molecule type" value="Genomic_DNA"/>
</dbReference>